<evidence type="ECO:0000256" key="6">
    <source>
        <dbReference type="ARBA" id="ARBA00023125"/>
    </source>
</evidence>
<dbReference type="FunFam" id="3.30.310.10:FF:000005">
    <property type="entry name" value="TATA box-binding protein-like 1"/>
    <property type="match status" value="1"/>
</dbReference>
<dbReference type="OrthoDB" id="2127950at2759"/>
<dbReference type="PRINTS" id="PR00686">
    <property type="entry name" value="TIFACTORIID"/>
</dbReference>
<dbReference type="Proteomes" id="UP001152320">
    <property type="component" value="Chromosome 11"/>
</dbReference>
<dbReference type="FunFam" id="3.30.310.10:FF:000009">
    <property type="entry name" value="TatA box-binding protein-like protein 1"/>
    <property type="match status" value="1"/>
</dbReference>
<keyword evidence="8" id="KW-0539">Nucleus</keyword>
<evidence type="ECO:0000256" key="11">
    <source>
        <dbReference type="SAM" id="MobiDB-lite"/>
    </source>
</evidence>
<dbReference type="InterPro" id="IPR000814">
    <property type="entry name" value="TBP"/>
</dbReference>
<dbReference type="GO" id="GO:0005634">
    <property type="term" value="C:nucleus"/>
    <property type="evidence" value="ECO:0007669"/>
    <property type="project" value="UniProtKB-SubCell"/>
</dbReference>
<feature type="compositionally biased region" description="Polar residues" evidence="11">
    <location>
        <begin position="21"/>
        <end position="48"/>
    </location>
</feature>
<dbReference type="GO" id="GO:0005737">
    <property type="term" value="C:cytoplasm"/>
    <property type="evidence" value="ECO:0007669"/>
    <property type="project" value="UniProtKB-SubCell"/>
</dbReference>
<dbReference type="GO" id="GO:0006352">
    <property type="term" value="P:DNA-templated transcription initiation"/>
    <property type="evidence" value="ECO:0007669"/>
    <property type="project" value="InterPro"/>
</dbReference>
<keyword evidence="13" id="KW-1185">Reference proteome</keyword>
<keyword evidence="5" id="KW-0805">Transcription regulation</keyword>
<feature type="compositionally biased region" description="Basic and acidic residues" evidence="11">
    <location>
        <begin position="264"/>
        <end position="284"/>
    </location>
</feature>
<keyword evidence="4" id="KW-0963">Cytoplasm</keyword>
<keyword evidence="6" id="KW-0238">DNA-binding</keyword>
<evidence type="ECO:0000313" key="12">
    <source>
        <dbReference type="EMBL" id="KAJ8033702.1"/>
    </source>
</evidence>
<feature type="region of interest" description="Disordered" evidence="11">
    <location>
        <begin position="264"/>
        <end position="304"/>
    </location>
</feature>
<dbReference type="SUPFAM" id="SSF55945">
    <property type="entry name" value="TATA-box binding protein-like"/>
    <property type="match status" value="2"/>
</dbReference>
<feature type="compositionally biased region" description="Polar residues" evidence="11">
    <location>
        <begin position="58"/>
        <end position="67"/>
    </location>
</feature>
<protein>
    <recommendedName>
        <fullName evidence="9">TATA box-binding protein-like 1</fullName>
    </recommendedName>
    <alternativeName>
        <fullName evidence="10">TBP-like factor</fullName>
    </alternativeName>
</protein>
<gene>
    <name evidence="12" type="ORF">HOLleu_24033</name>
</gene>
<evidence type="ECO:0000313" key="13">
    <source>
        <dbReference type="Proteomes" id="UP001152320"/>
    </source>
</evidence>
<sequence>MEATTFHQIQSFPTVPHHNIVNPQTEQSMSGGPFSKVTNFYSTTSSENMTKETDTEEYSSGTITEAKNGNTEGTAENTTGDDSDPNIDIFISNVVCTFSVRCHLNLKKIGMEGVNVEYKREAGKVMMKTRKPNSTATIWSSGKITVTGNSSEADAKKSARRVARQLQKLGFRVHFHQFKVVNVLGTCRLPFAIRIAQFSEQHPKCASYEPEIHPAVTYKIKSPKATLKIFSTGSITVTAPSVDNVQNAIHHIYPLVEPHKMERVESKPEKRKQDILHVDSHLDSASEIDDEDEDWESEISDDDL</sequence>
<keyword evidence="7" id="KW-0804">Transcription</keyword>
<dbReference type="Pfam" id="PF00352">
    <property type="entry name" value="TBP"/>
    <property type="match status" value="2"/>
</dbReference>
<feature type="compositionally biased region" description="Acidic residues" evidence="11">
    <location>
        <begin position="286"/>
        <end position="304"/>
    </location>
</feature>
<comment type="caution">
    <text evidence="12">The sequence shown here is derived from an EMBL/GenBank/DDBJ whole genome shotgun (WGS) entry which is preliminary data.</text>
</comment>
<proteinExistence type="inferred from homology"/>
<evidence type="ECO:0000256" key="3">
    <source>
        <dbReference type="ARBA" id="ARBA00005560"/>
    </source>
</evidence>
<evidence type="ECO:0000256" key="10">
    <source>
        <dbReference type="ARBA" id="ARBA00033173"/>
    </source>
</evidence>
<dbReference type="PANTHER" id="PTHR10126">
    <property type="entry name" value="TATA-BOX BINDING PROTEIN"/>
    <property type="match status" value="1"/>
</dbReference>
<dbReference type="InterPro" id="IPR015445">
    <property type="entry name" value="TBP-like"/>
</dbReference>
<name>A0A9Q1H398_HOLLE</name>
<evidence type="ECO:0000256" key="9">
    <source>
        <dbReference type="ARBA" id="ARBA00023474"/>
    </source>
</evidence>
<feature type="compositionally biased region" description="Polar residues" evidence="11">
    <location>
        <begin position="1"/>
        <end position="13"/>
    </location>
</feature>
<dbReference type="EMBL" id="JAIZAY010000011">
    <property type="protein sequence ID" value="KAJ8033702.1"/>
    <property type="molecule type" value="Genomic_DNA"/>
</dbReference>
<organism evidence="12 13">
    <name type="scientific">Holothuria leucospilota</name>
    <name type="common">Black long sea cucumber</name>
    <name type="synonym">Mertensiothuria leucospilota</name>
    <dbReference type="NCBI Taxonomy" id="206669"/>
    <lineage>
        <taxon>Eukaryota</taxon>
        <taxon>Metazoa</taxon>
        <taxon>Echinodermata</taxon>
        <taxon>Eleutherozoa</taxon>
        <taxon>Echinozoa</taxon>
        <taxon>Holothuroidea</taxon>
        <taxon>Aspidochirotacea</taxon>
        <taxon>Aspidochirotida</taxon>
        <taxon>Holothuriidae</taxon>
        <taxon>Holothuria</taxon>
    </lineage>
</organism>
<evidence type="ECO:0000256" key="8">
    <source>
        <dbReference type="ARBA" id="ARBA00023242"/>
    </source>
</evidence>
<dbReference type="AlphaFoldDB" id="A0A9Q1H398"/>
<evidence type="ECO:0000256" key="4">
    <source>
        <dbReference type="ARBA" id="ARBA00022490"/>
    </source>
</evidence>
<evidence type="ECO:0000256" key="1">
    <source>
        <dbReference type="ARBA" id="ARBA00004123"/>
    </source>
</evidence>
<comment type="similarity">
    <text evidence="3">Belongs to the TBP family.</text>
</comment>
<evidence type="ECO:0000256" key="7">
    <source>
        <dbReference type="ARBA" id="ARBA00023163"/>
    </source>
</evidence>
<reference evidence="12" key="1">
    <citation type="submission" date="2021-10" db="EMBL/GenBank/DDBJ databases">
        <title>Tropical sea cucumber genome reveals ecological adaptation and Cuvierian tubules defense mechanism.</title>
        <authorList>
            <person name="Chen T."/>
        </authorList>
    </citation>
    <scope>NUCLEOTIDE SEQUENCE</scope>
    <source>
        <strain evidence="12">Nanhai2018</strain>
        <tissue evidence="12">Muscle</tissue>
    </source>
</reference>
<evidence type="ECO:0000256" key="2">
    <source>
        <dbReference type="ARBA" id="ARBA00004496"/>
    </source>
</evidence>
<dbReference type="InterPro" id="IPR012295">
    <property type="entry name" value="TBP_dom_sf"/>
</dbReference>
<evidence type="ECO:0000256" key="5">
    <source>
        <dbReference type="ARBA" id="ARBA00023015"/>
    </source>
</evidence>
<accession>A0A9Q1H398</accession>
<feature type="compositionally biased region" description="Low complexity" evidence="11">
    <location>
        <begin position="68"/>
        <end position="78"/>
    </location>
</feature>
<dbReference type="GO" id="GO:0003677">
    <property type="term" value="F:DNA binding"/>
    <property type="evidence" value="ECO:0007669"/>
    <property type="project" value="UniProtKB-KW"/>
</dbReference>
<comment type="subcellular location">
    <subcellularLocation>
        <location evidence="2">Cytoplasm</location>
    </subcellularLocation>
    <subcellularLocation>
        <location evidence="1">Nucleus</location>
    </subcellularLocation>
</comment>
<feature type="region of interest" description="Disordered" evidence="11">
    <location>
        <begin position="1"/>
        <end position="84"/>
    </location>
</feature>
<dbReference type="Gene3D" id="3.30.310.10">
    <property type="entry name" value="TATA-Binding Protein"/>
    <property type="match status" value="2"/>
</dbReference>
<dbReference type="CDD" id="cd04517">
    <property type="entry name" value="TLF"/>
    <property type="match status" value="1"/>
</dbReference>